<comment type="caution">
    <text evidence="1">The sequence shown here is derived from an EMBL/GenBank/DDBJ whole genome shotgun (WGS) entry which is preliminary data.</text>
</comment>
<protein>
    <submittedName>
        <fullName evidence="1">Uncharacterized protein</fullName>
    </submittedName>
</protein>
<evidence type="ECO:0000313" key="2">
    <source>
        <dbReference type="Proteomes" id="UP000310506"/>
    </source>
</evidence>
<organism evidence="1 2">
    <name type="scientific">Vagococcus silagei</name>
    <dbReference type="NCBI Taxonomy" id="2508885"/>
    <lineage>
        <taxon>Bacteria</taxon>
        <taxon>Bacillati</taxon>
        <taxon>Bacillota</taxon>
        <taxon>Bacilli</taxon>
        <taxon>Lactobacillales</taxon>
        <taxon>Enterococcaceae</taxon>
        <taxon>Vagococcus</taxon>
    </lineage>
</organism>
<keyword evidence="2" id="KW-1185">Reference proteome</keyword>
<dbReference type="RefSeq" id="WP_136136255.1">
    <property type="nucleotide sequence ID" value="NZ_SDGV01000007.1"/>
</dbReference>
<dbReference type="EMBL" id="SDGV01000007">
    <property type="protein sequence ID" value="THB61808.1"/>
    <property type="molecule type" value="Genomic_DNA"/>
</dbReference>
<accession>A0A4S3B5J1</accession>
<proteinExistence type="predicted"/>
<evidence type="ECO:0000313" key="1">
    <source>
        <dbReference type="EMBL" id="THB61808.1"/>
    </source>
</evidence>
<dbReference type="AlphaFoldDB" id="A0A4S3B5J1"/>
<name>A0A4S3B5J1_9ENTE</name>
<dbReference type="Proteomes" id="UP000310506">
    <property type="component" value="Unassembled WGS sequence"/>
</dbReference>
<gene>
    <name evidence="1" type="ORF">ESZ54_03280</name>
</gene>
<dbReference type="OrthoDB" id="2193785at2"/>
<sequence>MFDQNLKKFQCNHCHKKIESGEQCWTKWQFPPQANAFQDKAIKALEYQNAPILCLECAEKIMKQKY</sequence>
<reference evidence="1 2" key="1">
    <citation type="submission" date="2019-01" db="EMBL/GenBank/DDBJ databases">
        <title>Vagococcus silagei sp. nov. isolated from brewer's grain.</title>
        <authorList>
            <person name="Guu J.-R."/>
        </authorList>
    </citation>
    <scope>NUCLEOTIDE SEQUENCE [LARGE SCALE GENOMIC DNA]</scope>
    <source>
        <strain evidence="1 2">2B-2</strain>
    </source>
</reference>